<keyword evidence="4" id="KW-1185">Reference proteome</keyword>
<keyword evidence="2" id="KW-0539">Nucleus</keyword>
<dbReference type="GeneID" id="6750225"/>
<organism evidence="3 4">
    <name type="scientific">Trichoplax adhaerens</name>
    <name type="common">Trichoplax reptans</name>
    <dbReference type="NCBI Taxonomy" id="10228"/>
    <lineage>
        <taxon>Eukaryota</taxon>
        <taxon>Metazoa</taxon>
        <taxon>Placozoa</taxon>
        <taxon>Uniplacotomia</taxon>
        <taxon>Trichoplacea</taxon>
        <taxon>Trichoplacidae</taxon>
        <taxon>Trichoplax</taxon>
    </lineage>
</organism>
<dbReference type="GO" id="GO:0005634">
    <property type="term" value="C:nucleus"/>
    <property type="evidence" value="ECO:0000318"/>
    <property type="project" value="GO_Central"/>
</dbReference>
<dbReference type="InterPro" id="IPR015257">
    <property type="entry name" value="Maf1"/>
</dbReference>
<evidence type="ECO:0000313" key="4">
    <source>
        <dbReference type="Proteomes" id="UP000009022"/>
    </source>
</evidence>
<dbReference type="FunFam" id="3.40.1000.50:FF:000003">
    <property type="entry name" value="Repressor of RNA polymerase III transcription MAF1"/>
    <property type="match status" value="1"/>
</dbReference>
<dbReference type="Pfam" id="PF09174">
    <property type="entry name" value="Maf1"/>
    <property type="match status" value="1"/>
</dbReference>
<evidence type="ECO:0000256" key="1">
    <source>
        <dbReference type="ARBA" id="ARBA00006231"/>
    </source>
</evidence>
<comment type="function">
    <text evidence="2">Element of the TORC1 signaling pathway that acts as a mediator of diverse signals and that represses RNA polymerase III transcription. Inhibits the de novo assembly of TFIIIB onto DNA.</text>
</comment>
<proteinExistence type="inferred from homology"/>
<dbReference type="STRING" id="10228.B3RJE2"/>
<keyword evidence="2" id="KW-0678">Repressor</keyword>
<evidence type="ECO:0000313" key="3">
    <source>
        <dbReference type="EMBL" id="EDV29076.1"/>
    </source>
</evidence>
<keyword evidence="2" id="KW-0805">Transcription regulation</keyword>
<dbReference type="InterPro" id="IPR038564">
    <property type="entry name" value="Maf1_sf"/>
</dbReference>
<dbReference type="PhylomeDB" id="B3RJE2"/>
<accession>B3RJE2</accession>
<reference evidence="3 4" key="1">
    <citation type="journal article" date="2008" name="Nature">
        <title>The Trichoplax genome and the nature of placozoans.</title>
        <authorList>
            <person name="Srivastava M."/>
            <person name="Begovic E."/>
            <person name="Chapman J."/>
            <person name="Putnam N.H."/>
            <person name="Hellsten U."/>
            <person name="Kawashima T."/>
            <person name="Kuo A."/>
            <person name="Mitros T."/>
            <person name="Salamov A."/>
            <person name="Carpenter M.L."/>
            <person name="Signorovitch A.Y."/>
            <person name="Moreno M.A."/>
            <person name="Kamm K."/>
            <person name="Grimwood J."/>
            <person name="Schmutz J."/>
            <person name="Shapiro H."/>
            <person name="Grigoriev I.V."/>
            <person name="Buss L.W."/>
            <person name="Schierwater B."/>
            <person name="Dellaporta S.L."/>
            <person name="Rokhsar D.S."/>
        </authorList>
    </citation>
    <scope>NUCLEOTIDE SEQUENCE [LARGE SCALE GENOMIC DNA]</scope>
    <source>
        <strain evidence="3 4">Grell-BS-1999</strain>
    </source>
</reference>
<dbReference type="OMA" id="CKMAGDH"/>
<sequence length="239" mass="27208">MKLLPNVNFESLNSKLSSIENNECRIEGRVESYSCKMAGNDKKLYKMLNIDGETANDLQALSPSQQSFYTQSGSPVVAGQICNTCSRKTLYYLVSTLNASFFPDYDFSDAKSDEFSQEPSVQFVKKAIESNLMPADPQFYIGMQQHLWQTIDNEITLTDCDIYSYNPDMNSDPYAEEGILWSFNYFFYNKKLKRIIFFSCRAVSKIASSGNYDADISENMYIDDMEELPNSSSATVMSY</sequence>
<dbReference type="FunCoup" id="B3RJE2">
    <property type="interactions" value="2311"/>
</dbReference>
<protein>
    <recommendedName>
        <fullName evidence="2">Repressor of RNA polymerase III transcription MAF1</fullName>
    </recommendedName>
</protein>
<dbReference type="PIRSF" id="PIRSF037240">
    <property type="entry name" value="RNA_polIII_Trep_MAF1"/>
    <property type="match status" value="1"/>
</dbReference>
<dbReference type="GO" id="GO:0016480">
    <property type="term" value="P:negative regulation of transcription by RNA polymerase III"/>
    <property type="evidence" value="ECO:0000318"/>
    <property type="project" value="GO_Central"/>
</dbReference>
<dbReference type="HOGENOM" id="CLU_037043_3_1_1"/>
<keyword evidence="2" id="KW-0804">Transcription</keyword>
<dbReference type="PANTHER" id="PTHR22504:SF0">
    <property type="entry name" value="REPRESSOR OF RNA POLYMERASE III TRANSCRIPTION MAF1 HOMOLOG"/>
    <property type="match status" value="1"/>
</dbReference>
<dbReference type="AlphaFoldDB" id="B3RJE2"/>
<dbReference type="RefSeq" id="XP_002108278.1">
    <property type="nucleotide sequence ID" value="XM_002108242.1"/>
</dbReference>
<dbReference type="Gene3D" id="3.40.1000.50">
    <property type="entry name" value="Repressor of RNA polymerase III transcription Maf1"/>
    <property type="match status" value="1"/>
</dbReference>
<dbReference type="Proteomes" id="UP000009022">
    <property type="component" value="Unassembled WGS sequence"/>
</dbReference>
<evidence type="ECO:0000256" key="2">
    <source>
        <dbReference type="PIRNR" id="PIRNR037240"/>
    </source>
</evidence>
<dbReference type="eggNOG" id="KOG3104">
    <property type="taxonomic scope" value="Eukaryota"/>
</dbReference>
<dbReference type="PANTHER" id="PTHR22504">
    <property type="entry name" value="REPRESSOR OF RNA POLYMERASE III TRANSCRIPTION MAF1"/>
    <property type="match status" value="1"/>
</dbReference>
<comment type="similarity">
    <text evidence="1 2">Belongs to the MAF1 family.</text>
</comment>
<name>B3RJE2_TRIAD</name>
<comment type="subcellular location">
    <subcellularLocation>
        <location evidence="2">Nucleus</location>
    </subcellularLocation>
</comment>
<dbReference type="EMBL" id="DS985241">
    <property type="protein sequence ID" value="EDV29076.1"/>
    <property type="molecule type" value="Genomic_DNA"/>
</dbReference>
<dbReference type="InParanoid" id="B3RJE2"/>
<dbReference type="OrthoDB" id="277029at2759"/>
<dbReference type="CTD" id="6750225"/>
<dbReference type="GO" id="GO:0000994">
    <property type="term" value="F:RNA polymerase III core binding"/>
    <property type="evidence" value="ECO:0000318"/>
    <property type="project" value="GO_Central"/>
</dbReference>
<dbReference type="KEGG" id="tad:TRIADDRAFT_37075"/>
<gene>
    <name evidence="3" type="ORF">TRIADDRAFT_37075</name>
</gene>